<reference evidence="2 3" key="1">
    <citation type="submission" date="2017-05" db="EMBL/GenBank/DDBJ databases">
        <title>The Genome Sequence of Tsuchiyaea wingfieldii DSM 27421.</title>
        <authorList>
            <person name="Cuomo C."/>
            <person name="Passer A."/>
            <person name="Billmyre B."/>
            <person name="Heitman J."/>
        </authorList>
    </citation>
    <scope>NUCLEOTIDE SEQUENCE [LARGE SCALE GENOMIC DNA]</scope>
    <source>
        <strain evidence="2 3">DSM 27421</strain>
    </source>
</reference>
<feature type="compositionally biased region" description="Basic and acidic residues" evidence="1">
    <location>
        <begin position="37"/>
        <end position="46"/>
    </location>
</feature>
<dbReference type="EMBL" id="NIDF01000067">
    <property type="protein sequence ID" value="TYJ54177.1"/>
    <property type="molecule type" value="Genomic_DNA"/>
</dbReference>
<organism evidence="2 3">
    <name type="scientific">Cryptococcus floricola</name>
    <dbReference type="NCBI Taxonomy" id="2591691"/>
    <lineage>
        <taxon>Eukaryota</taxon>
        <taxon>Fungi</taxon>
        <taxon>Dikarya</taxon>
        <taxon>Basidiomycota</taxon>
        <taxon>Agaricomycotina</taxon>
        <taxon>Tremellomycetes</taxon>
        <taxon>Tremellales</taxon>
        <taxon>Cryptococcaceae</taxon>
        <taxon>Cryptococcus</taxon>
    </lineage>
</organism>
<proteinExistence type="predicted"/>
<keyword evidence="3" id="KW-1185">Reference proteome</keyword>
<sequence>MSPISPSPSSFTLSEPNHQHQQKMEGRESSSEEEEEGERRRKDSQTKHKSAPNFLPVHLASPHSFSLFLPSSLSFATSCGETNLSAGPDTGFGRGGRLGMV</sequence>
<accession>A0A5D3ARN5</accession>
<gene>
    <name evidence="2" type="ORF">B9479_005188</name>
</gene>
<evidence type="ECO:0000256" key="1">
    <source>
        <dbReference type="SAM" id="MobiDB-lite"/>
    </source>
</evidence>
<dbReference type="AlphaFoldDB" id="A0A5D3ARN5"/>
<dbReference type="Proteomes" id="UP000322245">
    <property type="component" value="Unassembled WGS sequence"/>
</dbReference>
<feature type="compositionally biased region" description="Polar residues" evidence="1">
    <location>
        <begin position="7"/>
        <end position="16"/>
    </location>
</feature>
<evidence type="ECO:0000313" key="3">
    <source>
        <dbReference type="Proteomes" id="UP000322245"/>
    </source>
</evidence>
<feature type="region of interest" description="Disordered" evidence="1">
    <location>
        <begin position="1"/>
        <end position="55"/>
    </location>
</feature>
<name>A0A5D3ARN5_9TREE</name>
<comment type="caution">
    <text evidence="2">The sequence shown here is derived from an EMBL/GenBank/DDBJ whole genome shotgun (WGS) entry which is preliminary data.</text>
</comment>
<evidence type="ECO:0000313" key="2">
    <source>
        <dbReference type="EMBL" id="TYJ54177.1"/>
    </source>
</evidence>
<protein>
    <submittedName>
        <fullName evidence="2">Uncharacterized protein</fullName>
    </submittedName>
</protein>